<dbReference type="EMBL" id="WNTK01000007">
    <property type="protein sequence ID" value="KAG9480315.1"/>
    <property type="molecule type" value="Genomic_DNA"/>
</dbReference>
<dbReference type="AlphaFoldDB" id="A0A8J6F4Q7"/>
<sequence>MKIHSAGMPATGMKEKCSYYLLKIKLLCVLEFTSVCRTPLSHISLQSLDVLSTPPNPSVLHSAAFIQSHIIAQKPRRLFHQNILLHRWSA</sequence>
<name>A0A8J6F4Q7_ELECQ</name>
<keyword evidence="2" id="KW-1185">Reference proteome</keyword>
<organism evidence="1 2">
    <name type="scientific">Eleutherodactylus coqui</name>
    <name type="common">Puerto Rican coqui</name>
    <dbReference type="NCBI Taxonomy" id="57060"/>
    <lineage>
        <taxon>Eukaryota</taxon>
        <taxon>Metazoa</taxon>
        <taxon>Chordata</taxon>
        <taxon>Craniata</taxon>
        <taxon>Vertebrata</taxon>
        <taxon>Euteleostomi</taxon>
        <taxon>Amphibia</taxon>
        <taxon>Batrachia</taxon>
        <taxon>Anura</taxon>
        <taxon>Neobatrachia</taxon>
        <taxon>Hyloidea</taxon>
        <taxon>Eleutherodactylidae</taxon>
        <taxon>Eleutherodactylinae</taxon>
        <taxon>Eleutherodactylus</taxon>
        <taxon>Eleutherodactylus</taxon>
    </lineage>
</organism>
<comment type="caution">
    <text evidence="1">The sequence shown here is derived from an EMBL/GenBank/DDBJ whole genome shotgun (WGS) entry which is preliminary data.</text>
</comment>
<reference evidence="1" key="1">
    <citation type="thesis" date="2020" institute="ProQuest LLC" country="789 East Eisenhower Parkway, Ann Arbor, MI, USA">
        <title>Comparative Genomics and Chromosome Evolution.</title>
        <authorList>
            <person name="Mudd A.B."/>
        </authorList>
    </citation>
    <scope>NUCLEOTIDE SEQUENCE</scope>
    <source>
        <strain evidence="1">HN-11 Male</strain>
        <tissue evidence="1">Kidney and liver</tissue>
    </source>
</reference>
<protein>
    <submittedName>
        <fullName evidence="1">Uncharacterized protein</fullName>
    </submittedName>
</protein>
<gene>
    <name evidence="1" type="ORF">GDO78_012015</name>
</gene>
<evidence type="ECO:0000313" key="1">
    <source>
        <dbReference type="EMBL" id="KAG9480315.1"/>
    </source>
</evidence>
<proteinExistence type="predicted"/>
<evidence type="ECO:0000313" key="2">
    <source>
        <dbReference type="Proteomes" id="UP000770717"/>
    </source>
</evidence>
<accession>A0A8J6F4Q7</accession>
<dbReference type="Proteomes" id="UP000770717">
    <property type="component" value="Unassembled WGS sequence"/>
</dbReference>